<dbReference type="Pfam" id="PF14337">
    <property type="entry name" value="Abi_alpha"/>
    <property type="match status" value="1"/>
</dbReference>
<sequence>MTDESKAIEEVAKTTGQAIEAAREAGGFIAKFISGPLEQAMGVFEDRLKYMRWERQVRFMQRSQELLRLVGLSAPSRAIPLKLAIPLMQGASLEEDDFLQDRWAALLVNAANADFKGEVRRSHAVILEQLTHLDVKILDALYALPFEQSQHNGIMTAQLPEQARVAAEKEPDSPPPAEEIVLSLSNLARLGCVRPLMTWGGGENYERVNPTIAGKIFVEACSVPNSRQL</sequence>
<keyword evidence="2" id="KW-1185">Reference proteome</keyword>
<name>A0ABY8P9H9_9PSED</name>
<dbReference type="EMBL" id="CP123771">
    <property type="protein sequence ID" value="WGO91860.1"/>
    <property type="molecule type" value="Genomic_DNA"/>
</dbReference>
<dbReference type="InterPro" id="IPR025506">
    <property type="entry name" value="Abi_alpha"/>
</dbReference>
<accession>A0ABY8P9H9</accession>
<organism evidence="1 2">
    <name type="scientific">Pseudomonas viciae</name>
    <dbReference type="NCBI Taxonomy" id="2505979"/>
    <lineage>
        <taxon>Bacteria</taxon>
        <taxon>Pseudomonadati</taxon>
        <taxon>Pseudomonadota</taxon>
        <taxon>Gammaproteobacteria</taxon>
        <taxon>Pseudomonadales</taxon>
        <taxon>Pseudomonadaceae</taxon>
        <taxon>Pseudomonas</taxon>
    </lineage>
</organism>
<proteinExistence type="predicted"/>
<evidence type="ECO:0000313" key="2">
    <source>
        <dbReference type="Proteomes" id="UP001227386"/>
    </source>
</evidence>
<protein>
    <submittedName>
        <fullName evidence="1">Abi-alpha family protein</fullName>
    </submittedName>
</protein>
<dbReference type="Proteomes" id="UP001227386">
    <property type="component" value="Chromosome"/>
</dbReference>
<gene>
    <name evidence="1" type="ORF">QCD61_19390</name>
</gene>
<dbReference type="RefSeq" id="WP_280944292.1">
    <property type="nucleotide sequence ID" value="NZ_CP123771.1"/>
</dbReference>
<reference evidence="1 2" key="1">
    <citation type="journal article" date="2012" name="Appl. Soil Ecol.">
        <title>Isolation and characterization of new plant growth-promoting bacterial endophytes.</title>
        <authorList>
            <person name="Rashid S."/>
            <person name="Charles T.C."/>
            <person name="Glick B.R."/>
        </authorList>
    </citation>
    <scope>NUCLEOTIDE SEQUENCE [LARGE SCALE GENOMIC DNA]</scope>
    <source>
        <strain evidence="1 2">YsS1</strain>
    </source>
</reference>
<evidence type="ECO:0000313" key="1">
    <source>
        <dbReference type="EMBL" id="WGO91860.1"/>
    </source>
</evidence>